<dbReference type="InterPro" id="IPR006531">
    <property type="entry name" value="Gp5/Vgr_OB"/>
</dbReference>
<dbReference type="FunFam" id="2.40.50.230:FF:000001">
    <property type="entry name" value="Type VI secretion protein VgrG"/>
    <property type="match status" value="1"/>
</dbReference>
<dbReference type="Pfam" id="PF04717">
    <property type="entry name" value="Phage_base_V"/>
    <property type="match status" value="1"/>
</dbReference>
<name>A0A4P9UN15_METBY</name>
<dbReference type="SUPFAM" id="SSF69349">
    <property type="entry name" value="Phage fibre proteins"/>
    <property type="match status" value="1"/>
</dbReference>
<keyword evidence="3" id="KW-0964">Secreted</keyword>
<dbReference type="Pfam" id="PF05954">
    <property type="entry name" value="Phage_GPD"/>
    <property type="match status" value="1"/>
</dbReference>
<dbReference type="Proteomes" id="UP000305881">
    <property type="component" value="Chromosome"/>
</dbReference>
<evidence type="ECO:0000256" key="4">
    <source>
        <dbReference type="SAM" id="MobiDB-lite"/>
    </source>
</evidence>
<dbReference type="Gene3D" id="2.30.110.50">
    <property type="match status" value="1"/>
</dbReference>
<comment type="similarity">
    <text evidence="2">Belongs to the VgrG protein family.</text>
</comment>
<protein>
    <submittedName>
        <fullName evidence="7">Type VI secretion system tip protein VgrG</fullName>
    </submittedName>
</protein>
<dbReference type="PANTHER" id="PTHR32305:SF15">
    <property type="entry name" value="PROTEIN RHSA-RELATED"/>
    <property type="match status" value="1"/>
</dbReference>
<dbReference type="STRING" id="675511.GCA_000341735_00797"/>
<dbReference type="Pfam" id="PF22178">
    <property type="entry name" value="Gp5_trimer_C"/>
    <property type="match status" value="1"/>
</dbReference>
<feature type="domain" description="Gp5/Type VI secretion system Vgr C-terminal trimerisation" evidence="6">
    <location>
        <begin position="471"/>
        <end position="580"/>
    </location>
</feature>
<dbReference type="AlphaFoldDB" id="A0A4P9UN15"/>
<dbReference type="KEGG" id="mbur:EQU24_11185"/>
<dbReference type="GO" id="GO:0005576">
    <property type="term" value="C:extracellular region"/>
    <property type="evidence" value="ECO:0007669"/>
    <property type="project" value="UniProtKB-SubCell"/>
</dbReference>
<feature type="compositionally biased region" description="Polar residues" evidence="4">
    <location>
        <begin position="466"/>
        <end position="475"/>
    </location>
</feature>
<proteinExistence type="inferred from homology"/>
<evidence type="ECO:0000256" key="1">
    <source>
        <dbReference type="ARBA" id="ARBA00004613"/>
    </source>
</evidence>
<dbReference type="EMBL" id="CP035467">
    <property type="protein sequence ID" value="QCW82739.1"/>
    <property type="molecule type" value="Genomic_DNA"/>
</dbReference>
<dbReference type="SUPFAM" id="SSF69279">
    <property type="entry name" value="Phage tail proteins"/>
    <property type="match status" value="2"/>
</dbReference>
<dbReference type="SUPFAM" id="SSF69255">
    <property type="entry name" value="gp5 N-terminal domain-like"/>
    <property type="match status" value="1"/>
</dbReference>
<feature type="domain" description="Gp5/Type VI secretion system Vgr protein OB-fold" evidence="5">
    <location>
        <begin position="387"/>
        <end position="454"/>
    </location>
</feature>
<dbReference type="RefSeq" id="WP_017839419.1">
    <property type="nucleotide sequence ID" value="NZ_CP035467.1"/>
</dbReference>
<dbReference type="PANTHER" id="PTHR32305">
    <property type="match status" value="1"/>
</dbReference>
<accession>A0A4P9UN15</accession>
<dbReference type="OrthoDB" id="9762420at2"/>
<evidence type="ECO:0000313" key="7">
    <source>
        <dbReference type="EMBL" id="QCW82739.1"/>
    </source>
</evidence>
<dbReference type="NCBIfam" id="TIGR01646">
    <property type="entry name" value="vgr_GE"/>
    <property type="match status" value="1"/>
</dbReference>
<feature type="region of interest" description="Disordered" evidence="4">
    <location>
        <begin position="454"/>
        <end position="481"/>
    </location>
</feature>
<dbReference type="InterPro" id="IPR050708">
    <property type="entry name" value="T6SS_VgrG/RHS"/>
</dbReference>
<evidence type="ECO:0000259" key="5">
    <source>
        <dbReference type="Pfam" id="PF04717"/>
    </source>
</evidence>
<evidence type="ECO:0000313" key="8">
    <source>
        <dbReference type="Proteomes" id="UP000305881"/>
    </source>
</evidence>
<comment type="subcellular location">
    <subcellularLocation>
        <location evidence="1">Secreted</location>
    </subcellularLocation>
</comment>
<dbReference type="InterPro" id="IPR017847">
    <property type="entry name" value="T6SS_RhsGE_Vgr_subset"/>
</dbReference>
<dbReference type="Gene3D" id="4.10.220.110">
    <property type="match status" value="1"/>
</dbReference>
<reference evidence="8" key="1">
    <citation type="journal article" date="2019" name="J. Bacteriol.">
        <title>A Mutagenic Screen Identifies a TonB-Dependent Receptor Required for the Lanthanide Metal Switch in the Type I Methanotroph 'Methylotuvimicrobium buryatense' 5GB1C.</title>
        <authorList>
            <person name="Groom J.D."/>
            <person name="Ford S.M."/>
            <person name="Pesesky M.W."/>
            <person name="Lidstrom M.E."/>
        </authorList>
    </citation>
    <scope>NUCLEOTIDE SEQUENCE [LARGE SCALE GENOMIC DNA]</scope>
    <source>
        <strain evidence="8">5GB1C</strain>
    </source>
</reference>
<evidence type="ECO:0000256" key="2">
    <source>
        <dbReference type="ARBA" id="ARBA00005558"/>
    </source>
</evidence>
<organism evidence="7 8">
    <name type="scientific">Methylotuvimicrobium buryatense</name>
    <name type="common">Methylomicrobium buryatense</name>
    <dbReference type="NCBI Taxonomy" id="95641"/>
    <lineage>
        <taxon>Bacteria</taxon>
        <taxon>Pseudomonadati</taxon>
        <taxon>Pseudomonadota</taxon>
        <taxon>Gammaproteobacteria</taxon>
        <taxon>Methylococcales</taxon>
        <taxon>Methylococcaceae</taxon>
        <taxon>Methylotuvimicrobium</taxon>
    </lineage>
</organism>
<dbReference type="InterPro" id="IPR037026">
    <property type="entry name" value="Vgr_OB-fold_dom_sf"/>
</dbReference>
<sequence length="647" mass="72824">MAQNNRSVTADTPLGDDQLVFYRMTGTESIGRLFEFEVELVRDLKLGSVKADQLLGKGMTVKLDLPNGGTRFFNGEIVQFKHIGLRSRFSCYRATLRPWLWYLTLNADCRIFQDKSVIEVIKAVLDNYAFADVLYKLDGEYKTLDYCVQYRESDFDFISRLMEHDGIFYYFEHQDGKHKLVITDSNKAFETQSGYRSIPYMPQGNIESRERDHIHEWLQENQVTAGKFELNDFDFETPSSDLTIKKHNPGGYSHSGQEVYDFPGKFSSSTVDSKLVDKRLEERQNAYSIKRGQGNALGLIPGMKFTLSDFYFDEENIEHVVVSASYIIQGDDSVSGMGGGGEIFQCSFDAIDAKQAFRSLRSTPKPSVSGSQTAIVVGPSGEEIWTDKYGRVKVQFHWDREGQDDENSSCWVRVSQPMAGKKWGWVSLPRIGQEVVVSFLEGDPDRPLITGRVYNDDQMPPYDLPSNKTQSGIKTRSSKEGTADNFNELRFEDKKGEEEVYIHAEKDLNCVIENNETRKIGLDKKDKGDQTIEIQNDRTVTLHDGNDKLKIETGNRNIEIDQGNYDLKVSTGNHSIKIDSGKSTIEAMQSIELKVGGSSIEITQAGITIKGTMIKVEGSAMSEIKSPMTTVKGDGMLILQGGLTKIN</sequence>
<dbReference type="InterPro" id="IPR054030">
    <property type="entry name" value="Gp5_Vgr_C"/>
</dbReference>
<dbReference type="NCBIfam" id="TIGR03361">
    <property type="entry name" value="VI_Rhs_Vgr"/>
    <property type="match status" value="1"/>
</dbReference>
<dbReference type="Gene3D" id="3.55.50.10">
    <property type="entry name" value="Baseplate protein-like domains"/>
    <property type="match status" value="1"/>
</dbReference>
<dbReference type="InterPro" id="IPR006533">
    <property type="entry name" value="T6SS_Vgr_RhsGE"/>
</dbReference>
<evidence type="ECO:0000256" key="3">
    <source>
        <dbReference type="ARBA" id="ARBA00022525"/>
    </source>
</evidence>
<keyword evidence="8" id="KW-1185">Reference proteome</keyword>
<evidence type="ECO:0000259" key="6">
    <source>
        <dbReference type="Pfam" id="PF22178"/>
    </source>
</evidence>
<gene>
    <name evidence="7" type="primary">tssI</name>
    <name evidence="7" type="ORF">EQU24_11185</name>
</gene>
<dbReference type="Gene3D" id="2.40.50.230">
    <property type="entry name" value="Gp5 N-terminal domain"/>
    <property type="match status" value="1"/>
</dbReference>